<keyword evidence="6" id="KW-1133">Transmembrane helix</keyword>
<dbReference type="PIRSF" id="PIRSF038471">
    <property type="entry name" value="MreC"/>
    <property type="match status" value="1"/>
</dbReference>
<organism evidence="8 9">
    <name type="scientific">Candidatus Nealsonbacteria bacterium RBG_13_42_11</name>
    <dbReference type="NCBI Taxonomy" id="1801663"/>
    <lineage>
        <taxon>Bacteria</taxon>
        <taxon>Candidatus Nealsoniibacteriota</taxon>
    </lineage>
</organism>
<gene>
    <name evidence="8" type="ORF">A2175_02360</name>
</gene>
<keyword evidence="5" id="KW-0175">Coiled coil</keyword>
<dbReference type="GO" id="GO:0005886">
    <property type="term" value="C:plasma membrane"/>
    <property type="evidence" value="ECO:0007669"/>
    <property type="project" value="TreeGrafter"/>
</dbReference>
<dbReference type="InterPro" id="IPR055342">
    <property type="entry name" value="MreC_beta-barrel_core"/>
</dbReference>
<evidence type="ECO:0000256" key="2">
    <source>
        <dbReference type="ARBA" id="ARBA00013855"/>
    </source>
</evidence>
<evidence type="ECO:0000313" key="8">
    <source>
        <dbReference type="EMBL" id="OGZ18854.1"/>
    </source>
</evidence>
<evidence type="ECO:0000256" key="5">
    <source>
        <dbReference type="SAM" id="Coils"/>
    </source>
</evidence>
<sequence>MLKFSSKLKVGIIIIFLIVLLLVLNLTNFFKEIKNFFYLISSPFQKTLLTVGESTSDFLSGILEISTFKQQINNLYLKNQELTGEIVALKELKKENEALREALKIGLEKDFQLEAVNLVSKDISQDVILIDKGENDGISKGMPVITPQKVLLGTISEVYKNFSNVTLITNEKSSFDAKIVDKEIYGVAKGKGDLKLSLEFLPKDKTISSGDLIETSALGGVYPKGLLVGEIKEVKKSDVEPFQTAEISSAFSLKKLDILFVIKSF</sequence>
<evidence type="ECO:0000256" key="6">
    <source>
        <dbReference type="SAM" id="Phobius"/>
    </source>
</evidence>
<proteinExistence type="inferred from homology"/>
<feature type="transmembrane region" description="Helical" evidence="6">
    <location>
        <begin position="12"/>
        <end position="30"/>
    </location>
</feature>
<name>A0A1G2DZ19_9BACT</name>
<feature type="domain" description="Rod shape-determining protein MreC beta-barrel core" evidence="7">
    <location>
        <begin position="120"/>
        <end position="263"/>
    </location>
</feature>
<dbReference type="NCBIfam" id="TIGR00219">
    <property type="entry name" value="mreC"/>
    <property type="match status" value="1"/>
</dbReference>
<evidence type="ECO:0000256" key="3">
    <source>
        <dbReference type="ARBA" id="ARBA00022960"/>
    </source>
</evidence>
<dbReference type="PANTHER" id="PTHR34138">
    <property type="entry name" value="CELL SHAPE-DETERMINING PROTEIN MREC"/>
    <property type="match status" value="1"/>
</dbReference>
<reference evidence="8 9" key="1">
    <citation type="journal article" date="2016" name="Nat. Commun.">
        <title>Thousands of microbial genomes shed light on interconnected biogeochemical processes in an aquifer system.</title>
        <authorList>
            <person name="Anantharaman K."/>
            <person name="Brown C.T."/>
            <person name="Hug L.A."/>
            <person name="Sharon I."/>
            <person name="Castelle C.J."/>
            <person name="Probst A.J."/>
            <person name="Thomas B.C."/>
            <person name="Singh A."/>
            <person name="Wilkins M.J."/>
            <person name="Karaoz U."/>
            <person name="Brodie E.L."/>
            <person name="Williams K.H."/>
            <person name="Hubbard S.S."/>
            <person name="Banfield J.F."/>
        </authorList>
    </citation>
    <scope>NUCLEOTIDE SEQUENCE [LARGE SCALE GENOMIC DNA]</scope>
</reference>
<dbReference type="InterPro" id="IPR007221">
    <property type="entry name" value="MreC"/>
</dbReference>
<evidence type="ECO:0000256" key="1">
    <source>
        <dbReference type="ARBA" id="ARBA00009369"/>
    </source>
</evidence>
<feature type="coiled-coil region" evidence="5">
    <location>
        <begin position="72"/>
        <end position="109"/>
    </location>
</feature>
<accession>A0A1G2DZ19</accession>
<dbReference type="STRING" id="1801663.A2175_02360"/>
<evidence type="ECO:0000256" key="4">
    <source>
        <dbReference type="ARBA" id="ARBA00032089"/>
    </source>
</evidence>
<dbReference type="InterPro" id="IPR042177">
    <property type="entry name" value="Cell/Rod_1"/>
</dbReference>
<dbReference type="Gene3D" id="2.40.10.350">
    <property type="entry name" value="Rod shape-determining protein MreC, domain 2"/>
    <property type="match status" value="1"/>
</dbReference>
<keyword evidence="6" id="KW-0472">Membrane</keyword>
<evidence type="ECO:0000313" key="9">
    <source>
        <dbReference type="Proteomes" id="UP000176755"/>
    </source>
</evidence>
<evidence type="ECO:0000259" key="7">
    <source>
        <dbReference type="Pfam" id="PF04085"/>
    </source>
</evidence>
<comment type="caution">
    <text evidence="8">The sequence shown here is derived from an EMBL/GenBank/DDBJ whole genome shotgun (WGS) entry which is preliminary data.</text>
</comment>
<dbReference type="PANTHER" id="PTHR34138:SF1">
    <property type="entry name" value="CELL SHAPE-DETERMINING PROTEIN MREC"/>
    <property type="match status" value="1"/>
</dbReference>
<keyword evidence="3" id="KW-0133">Cell shape</keyword>
<dbReference type="EMBL" id="MHLY01000006">
    <property type="protein sequence ID" value="OGZ18854.1"/>
    <property type="molecule type" value="Genomic_DNA"/>
</dbReference>
<dbReference type="GO" id="GO:0008360">
    <property type="term" value="P:regulation of cell shape"/>
    <property type="evidence" value="ECO:0007669"/>
    <property type="project" value="UniProtKB-KW"/>
</dbReference>
<dbReference type="AlphaFoldDB" id="A0A1G2DZ19"/>
<dbReference type="Proteomes" id="UP000176755">
    <property type="component" value="Unassembled WGS sequence"/>
</dbReference>
<comment type="similarity">
    <text evidence="1">Belongs to the MreC family.</text>
</comment>
<dbReference type="InterPro" id="IPR042175">
    <property type="entry name" value="Cell/Rod_MreC_2"/>
</dbReference>
<keyword evidence="6" id="KW-0812">Transmembrane</keyword>
<dbReference type="Gene3D" id="2.40.10.340">
    <property type="entry name" value="Rod shape-determining protein MreC, domain 1"/>
    <property type="match status" value="1"/>
</dbReference>
<protein>
    <recommendedName>
        <fullName evidence="2">Cell shape-determining protein MreC</fullName>
    </recommendedName>
    <alternativeName>
        <fullName evidence="4">Cell shape protein MreC</fullName>
    </alternativeName>
</protein>
<dbReference type="Pfam" id="PF04085">
    <property type="entry name" value="MreC"/>
    <property type="match status" value="1"/>
</dbReference>